<accession>A0ABQ3RII6</accession>
<sequence>MGASAPNNYSPESHDDTEAVMECGFQRRSRGGSQWIPRKIQPDANGFAGVRPSWGNQRDVIPGPPDGRPLRRGADLTVPLRRQAGRRCPAAARGGFTAPRGPLHRAVPTARLCRRELPWSELT</sequence>
<feature type="compositionally biased region" description="Low complexity" evidence="1">
    <location>
        <begin position="86"/>
        <end position="95"/>
    </location>
</feature>
<proteinExistence type="predicted"/>
<feature type="region of interest" description="Disordered" evidence="1">
    <location>
        <begin position="28"/>
        <end position="73"/>
    </location>
</feature>
<comment type="caution">
    <text evidence="2">The sequence shown here is derived from an EMBL/GenBank/DDBJ whole genome shotgun (WGS) entry which is preliminary data.</text>
</comment>
<keyword evidence="3" id="KW-1185">Reference proteome</keyword>
<organism evidence="2 3">
    <name type="scientific">Streptomyces rubradiris</name>
    <name type="common">Streptomyces achromogenes subsp. rubradiris</name>
    <dbReference type="NCBI Taxonomy" id="285531"/>
    <lineage>
        <taxon>Bacteria</taxon>
        <taxon>Bacillati</taxon>
        <taxon>Actinomycetota</taxon>
        <taxon>Actinomycetes</taxon>
        <taxon>Kitasatosporales</taxon>
        <taxon>Streptomycetaceae</taxon>
        <taxon>Streptomyces</taxon>
    </lineage>
</organism>
<dbReference type="Proteomes" id="UP000646738">
    <property type="component" value="Unassembled WGS sequence"/>
</dbReference>
<reference evidence="3" key="1">
    <citation type="submission" date="2023-07" db="EMBL/GenBank/DDBJ databases">
        <title>Whole genome shotgun sequence of Streptomyces achromogenes subsp. rubradiris NBRC 14000.</title>
        <authorList>
            <person name="Komaki H."/>
            <person name="Tamura T."/>
        </authorList>
    </citation>
    <scope>NUCLEOTIDE SEQUENCE [LARGE SCALE GENOMIC DNA]</scope>
    <source>
        <strain evidence="3">NBRC 14000</strain>
    </source>
</reference>
<protein>
    <submittedName>
        <fullName evidence="2">Uncharacterized protein</fullName>
    </submittedName>
</protein>
<evidence type="ECO:0000313" key="3">
    <source>
        <dbReference type="Proteomes" id="UP000646738"/>
    </source>
</evidence>
<name>A0ABQ3RII6_STRRR</name>
<evidence type="ECO:0000256" key="1">
    <source>
        <dbReference type="SAM" id="MobiDB-lite"/>
    </source>
</evidence>
<feature type="region of interest" description="Disordered" evidence="1">
    <location>
        <begin position="84"/>
        <end position="103"/>
    </location>
</feature>
<dbReference type="EMBL" id="BNEA01000015">
    <property type="protein sequence ID" value="GHI55629.1"/>
    <property type="molecule type" value="Genomic_DNA"/>
</dbReference>
<evidence type="ECO:0000313" key="2">
    <source>
        <dbReference type="EMBL" id="GHI55629.1"/>
    </source>
</evidence>
<gene>
    <name evidence="2" type="ORF">Srubr_54750</name>
</gene>